<dbReference type="PANTHER" id="PTHR46579:SF1">
    <property type="entry name" value="F5_8 TYPE C DOMAIN-CONTAINING PROTEIN"/>
    <property type="match status" value="1"/>
</dbReference>
<dbReference type="EMBL" id="KN833014">
    <property type="protein sequence ID" value="KIM78757.1"/>
    <property type="molecule type" value="Genomic_DNA"/>
</dbReference>
<reference evidence="1 2" key="1">
    <citation type="submission" date="2014-04" db="EMBL/GenBank/DDBJ databases">
        <authorList>
            <consortium name="DOE Joint Genome Institute"/>
            <person name="Kuo A."/>
            <person name="Tarkka M."/>
            <person name="Buscot F."/>
            <person name="Kohler A."/>
            <person name="Nagy L.G."/>
            <person name="Floudas D."/>
            <person name="Copeland A."/>
            <person name="Barry K.W."/>
            <person name="Cichocki N."/>
            <person name="Veneault-Fourrey C."/>
            <person name="LaButti K."/>
            <person name="Lindquist E.A."/>
            <person name="Lipzen A."/>
            <person name="Lundell T."/>
            <person name="Morin E."/>
            <person name="Murat C."/>
            <person name="Sun H."/>
            <person name="Tunlid A."/>
            <person name="Henrissat B."/>
            <person name="Grigoriev I.V."/>
            <person name="Hibbett D.S."/>
            <person name="Martin F."/>
            <person name="Nordberg H.P."/>
            <person name="Cantor M.N."/>
            <person name="Hua S.X."/>
        </authorList>
    </citation>
    <scope>NUCLEOTIDE SEQUENCE [LARGE SCALE GENOMIC DNA]</scope>
    <source>
        <strain evidence="1 2">F 1598</strain>
    </source>
</reference>
<dbReference type="STRING" id="765440.A0A0C3BN71"/>
<dbReference type="Proteomes" id="UP000054166">
    <property type="component" value="Unassembled WGS sequence"/>
</dbReference>
<protein>
    <submittedName>
        <fullName evidence="1">Uncharacterized protein</fullName>
    </submittedName>
</protein>
<name>A0A0C3BN71_PILCF</name>
<dbReference type="AlphaFoldDB" id="A0A0C3BN71"/>
<organism evidence="1 2">
    <name type="scientific">Piloderma croceum (strain F 1598)</name>
    <dbReference type="NCBI Taxonomy" id="765440"/>
    <lineage>
        <taxon>Eukaryota</taxon>
        <taxon>Fungi</taxon>
        <taxon>Dikarya</taxon>
        <taxon>Basidiomycota</taxon>
        <taxon>Agaricomycotina</taxon>
        <taxon>Agaricomycetes</taxon>
        <taxon>Agaricomycetidae</taxon>
        <taxon>Atheliales</taxon>
        <taxon>Atheliaceae</taxon>
        <taxon>Piloderma</taxon>
    </lineage>
</organism>
<dbReference type="OrthoDB" id="2669721at2759"/>
<sequence length="769" mass="86870">MCVNTCIAFTGPFSELDMCPECAEPRYDPQKSRADKKIGCQQFYTLPIGPQLQALWRSPESAKRMRHRSERTQQVIDELQQTGKIAEYDDIYQGSDYLRAVNEGKITSNDMVLLLSIDGAQLYQSKHSDCWIYIWVILDHAPNMRYKKKYILPGGFIGGLNNPKHPDSFMLPGLHHLTVIQKEGLQIWDGERKEIFTSHPFFAFGTADGPGMTHLNGLVGHQGALGCRTYCSMPGRHKEGASQYFPAALQPCNFNVAGCNHGDVNLRDPRPLNPTFYSSNLQLLMHSTNSTNYKKNRLQTGIVKPSLFSGLPQNCTLGIPNCFPLDLMHLVSLNIPDLLLSLWCGTLYHEKNDDKSTWDWAVLRGDVWKAHGKEVASTTPHLPGSFDRPPRNPAEKISSGYKAWEFLLYLFVLGPAVFRTVLPDKYWRHFCKLVFGIRIIHQRRITKEQLQAAHRILIEFVQEFEVLYYQRNPDRLHFVRQSIHLLIHLAPETVRVGLLSLLTQWPLERTIGNLGEEIKQPSNPYANLSERGLRRSQVNALKAMIPDLEPEKGPPRGSKDLGNGYRLLCARDSVARWPPAPDQDAINTFLVHADVEGVPLGGVVKVRRWARLALPNGQIARSRWKERERELKNVRMARNVQIFVDGATRHAEVQYFFQMNINSECCTLAMVSLYTVPDPGMLQQSCNTLLVCKYQGDAALKVIDAQSVLSVVAMPPLPLTAAEVSCNTDGKYDNLFYVGDKPGLETMHYAGADEDMGGEQEEDVDDDED</sequence>
<proteinExistence type="predicted"/>
<dbReference type="HOGENOM" id="CLU_007337_0_2_1"/>
<gene>
    <name evidence="1" type="ORF">PILCRDRAFT_10979</name>
</gene>
<dbReference type="InParanoid" id="A0A0C3BN71"/>
<evidence type="ECO:0000313" key="1">
    <source>
        <dbReference type="EMBL" id="KIM78757.1"/>
    </source>
</evidence>
<accession>A0A0C3BN71</accession>
<dbReference type="PANTHER" id="PTHR46579">
    <property type="entry name" value="F5/8 TYPE C DOMAIN-CONTAINING PROTEIN-RELATED"/>
    <property type="match status" value="1"/>
</dbReference>
<evidence type="ECO:0000313" key="2">
    <source>
        <dbReference type="Proteomes" id="UP000054166"/>
    </source>
</evidence>
<reference evidence="2" key="2">
    <citation type="submission" date="2015-01" db="EMBL/GenBank/DDBJ databases">
        <title>Evolutionary Origins and Diversification of the Mycorrhizal Mutualists.</title>
        <authorList>
            <consortium name="DOE Joint Genome Institute"/>
            <consortium name="Mycorrhizal Genomics Consortium"/>
            <person name="Kohler A."/>
            <person name="Kuo A."/>
            <person name="Nagy L.G."/>
            <person name="Floudas D."/>
            <person name="Copeland A."/>
            <person name="Barry K.W."/>
            <person name="Cichocki N."/>
            <person name="Veneault-Fourrey C."/>
            <person name="LaButti K."/>
            <person name="Lindquist E.A."/>
            <person name="Lipzen A."/>
            <person name="Lundell T."/>
            <person name="Morin E."/>
            <person name="Murat C."/>
            <person name="Riley R."/>
            <person name="Ohm R."/>
            <person name="Sun H."/>
            <person name="Tunlid A."/>
            <person name="Henrissat B."/>
            <person name="Grigoriev I.V."/>
            <person name="Hibbett D.S."/>
            <person name="Martin F."/>
        </authorList>
    </citation>
    <scope>NUCLEOTIDE SEQUENCE [LARGE SCALE GENOMIC DNA]</scope>
    <source>
        <strain evidence="2">F 1598</strain>
    </source>
</reference>
<keyword evidence="2" id="KW-1185">Reference proteome</keyword>